<evidence type="ECO:0000313" key="1">
    <source>
        <dbReference type="EMBL" id="NNV57203.1"/>
    </source>
</evidence>
<proteinExistence type="predicted"/>
<reference evidence="1" key="1">
    <citation type="submission" date="2019-10" db="EMBL/GenBank/DDBJ databases">
        <title>Draft genome sequence of Panacibacter sp. KCS-6.</title>
        <authorList>
            <person name="Yim K.J."/>
        </authorList>
    </citation>
    <scope>NUCLEOTIDE SEQUENCE</scope>
    <source>
        <strain evidence="1">KCS-6</strain>
    </source>
</reference>
<organism evidence="1 2">
    <name type="scientific">Limnovirga soli</name>
    <dbReference type="NCBI Taxonomy" id="2656915"/>
    <lineage>
        <taxon>Bacteria</taxon>
        <taxon>Pseudomonadati</taxon>
        <taxon>Bacteroidota</taxon>
        <taxon>Chitinophagia</taxon>
        <taxon>Chitinophagales</taxon>
        <taxon>Chitinophagaceae</taxon>
        <taxon>Limnovirga</taxon>
    </lineage>
</organism>
<sequence length="83" mass="10088">MKNYEINSEKSIKGFFEDLYVTYNVAFHPDDEIELDSISEEENEHLNKTMIQCFRYCNNNDLDIYQIGMRVQNKEWKRRGIWS</sequence>
<gene>
    <name evidence="1" type="ORF">GD597_17150</name>
</gene>
<accession>A0A8J8FHD9</accession>
<dbReference type="Proteomes" id="UP000598971">
    <property type="component" value="Unassembled WGS sequence"/>
</dbReference>
<comment type="caution">
    <text evidence="1">The sequence shown here is derived from an EMBL/GenBank/DDBJ whole genome shotgun (WGS) entry which is preliminary data.</text>
</comment>
<dbReference type="RefSeq" id="WP_171609152.1">
    <property type="nucleotide sequence ID" value="NZ_WHPF01000013.1"/>
</dbReference>
<keyword evidence="2" id="KW-1185">Reference proteome</keyword>
<dbReference type="AlphaFoldDB" id="A0A8J8FHD9"/>
<name>A0A8J8FHD9_9BACT</name>
<protein>
    <submittedName>
        <fullName evidence="1">Uncharacterized protein</fullName>
    </submittedName>
</protein>
<evidence type="ECO:0000313" key="2">
    <source>
        <dbReference type="Proteomes" id="UP000598971"/>
    </source>
</evidence>
<dbReference type="EMBL" id="WHPF01000013">
    <property type="protein sequence ID" value="NNV57203.1"/>
    <property type="molecule type" value="Genomic_DNA"/>
</dbReference>